<sequence>MTTAEVALPDISGIDVVDAKQLMRSALRNRRSKLTAKDVEGYAGGFTDSILDFAADAKIISLYVSVNNEPSTLRALDILRDRGVRVLLPKLGPGLARMWAEYGRDGLEVEAPGRPPSPTSAALPSEAVEEADAIIVPALALNREGIRLGQGGGWYDRILKQNVTDRVGALIYPWELVSVPLPHDEQDVRIPWALLPGDIVETP</sequence>
<dbReference type="NCBIfam" id="TIGR02727">
    <property type="entry name" value="MTHFS_bact"/>
    <property type="match status" value="1"/>
</dbReference>
<keyword evidence="6" id="KW-0436">Ligase</keyword>
<proteinExistence type="inferred from homology"/>
<dbReference type="Pfam" id="PF01812">
    <property type="entry name" value="5-FTHF_cyc-lig"/>
    <property type="match status" value="1"/>
</dbReference>
<feature type="binding site" evidence="4">
    <location>
        <begin position="20"/>
        <end position="24"/>
    </location>
    <ligand>
        <name>ATP</name>
        <dbReference type="ChEBI" id="CHEBI:30616"/>
    </ligand>
</feature>
<dbReference type="InterPro" id="IPR024185">
    <property type="entry name" value="FTHF_cligase-like_sf"/>
</dbReference>
<dbReference type="PANTHER" id="PTHR23407">
    <property type="entry name" value="ATPASE INHIBITOR/5-FORMYLTETRAHYDROFOLATE CYCLO-LIGASE"/>
    <property type="match status" value="1"/>
</dbReference>
<dbReference type="GO" id="GO:0009396">
    <property type="term" value="P:folic acid-containing compound biosynthetic process"/>
    <property type="evidence" value="ECO:0007669"/>
    <property type="project" value="TreeGrafter"/>
</dbReference>
<feature type="binding site" evidence="4">
    <location>
        <begin position="147"/>
        <end position="155"/>
    </location>
    <ligand>
        <name>ATP</name>
        <dbReference type="ChEBI" id="CHEBI:30616"/>
    </ligand>
</feature>
<comment type="catalytic activity">
    <reaction evidence="5">
        <text>(6S)-5-formyl-5,6,7,8-tetrahydrofolate + ATP = (6R)-5,10-methenyltetrahydrofolate + ADP + phosphate</text>
        <dbReference type="Rhea" id="RHEA:10488"/>
        <dbReference type="ChEBI" id="CHEBI:30616"/>
        <dbReference type="ChEBI" id="CHEBI:43474"/>
        <dbReference type="ChEBI" id="CHEBI:57455"/>
        <dbReference type="ChEBI" id="CHEBI:57457"/>
        <dbReference type="ChEBI" id="CHEBI:456216"/>
        <dbReference type="EC" id="6.3.3.2"/>
    </reaction>
</comment>
<dbReference type="KEGG" id="fsl:EJO69_09775"/>
<evidence type="ECO:0000256" key="2">
    <source>
        <dbReference type="ARBA" id="ARBA00022741"/>
    </source>
</evidence>
<dbReference type="OrthoDB" id="3242798at2"/>
<dbReference type="Gene3D" id="3.40.50.10420">
    <property type="entry name" value="NagB/RpiA/CoA transferase-like"/>
    <property type="match status" value="1"/>
</dbReference>
<keyword evidence="5" id="KW-0479">Metal-binding</keyword>
<name>A0A3Q8WUE1_9ACTO</name>
<dbReference type="GO" id="GO:0035999">
    <property type="term" value="P:tetrahydrofolate interconversion"/>
    <property type="evidence" value="ECO:0007669"/>
    <property type="project" value="TreeGrafter"/>
</dbReference>
<dbReference type="EC" id="6.3.3.2" evidence="5"/>
<dbReference type="GO" id="GO:0046872">
    <property type="term" value="F:metal ion binding"/>
    <property type="evidence" value="ECO:0007669"/>
    <property type="project" value="UniProtKB-KW"/>
</dbReference>
<protein>
    <recommendedName>
        <fullName evidence="5">5-formyltetrahydrofolate cyclo-ligase</fullName>
        <ecNumber evidence="5">6.3.3.2</ecNumber>
    </recommendedName>
</protein>
<dbReference type="GO" id="GO:0005524">
    <property type="term" value="F:ATP binding"/>
    <property type="evidence" value="ECO:0007669"/>
    <property type="project" value="UniProtKB-KW"/>
</dbReference>
<comment type="similarity">
    <text evidence="1 5">Belongs to the 5-formyltetrahydrofolate cyclo-ligase family.</text>
</comment>
<dbReference type="SUPFAM" id="SSF100950">
    <property type="entry name" value="NagB/RpiA/CoA transferase-like"/>
    <property type="match status" value="1"/>
</dbReference>
<dbReference type="InterPro" id="IPR037171">
    <property type="entry name" value="NagB/RpiA_transferase-like"/>
</dbReference>
<dbReference type="GO" id="GO:0030272">
    <property type="term" value="F:5-formyltetrahydrofolate cyclo-ligase activity"/>
    <property type="evidence" value="ECO:0007669"/>
    <property type="project" value="UniProtKB-EC"/>
</dbReference>
<gene>
    <name evidence="6" type="ORF">EJO69_09775</name>
</gene>
<accession>A0A3Q8WUE1</accession>
<keyword evidence="3 4" id="KW-0067">ATP-binding</keyword>
<dbReference type="PANTHER" id="PTHR23407:SF1">
    <property type="entry name" value="5-FORMYLTETRAHYDROFOLATE CYCLO-LIGASE"/>
    <property type="match status" value="1"/>
</dbReference>
<organism evidence="6 7">
    <name type="scientific">Flaviflexus salsibiostraticola</name>
    <dbReference type="NCBI Taxonomy" id="1282737"/>
    <lineage>
        <taxon>Bacteria</taxon>
        <taxon>Bacillati</taxon>
        <taxon>Actinomycetota</taxon>
        <taxon>Actinomycetes</taxon>
        <taxon>Actinomycetales</taxon>
        <taxon>Actinomycetaceae</taxon>
        <taxon>Flaviflexus</taxon>
    </lineage>
</organism>
<evidence type="ECO:0000256" key="4">
    <source>
        <dbReference type="PIRSR" id="PIRSR006806-1"/>
    </source>
</evidence>
<dbReference type="EMBL" id="CP034438">
    <property type="protein sequence ID" value="AZN30560.1"/>
    <property type="molecule type" value="Genomic_DNA"/>
</dbReference>
<evidence type="ECO:0000313" key="7">
    <source>
        <dbReference type="Proteomes" id="UP000270021"/>
    </source>
</evidence>
<keyword evidence="2 4" id="KW-0547">Nucleotide-binding</keyword>
<keyword evidence="5" id="KW-0460">Magnesium</keyword>
<feature type="binding site" evidence="4">
    <location>
        <position position="69"/>
    </location>
    <ligand>
        <name>substrate</name>
    </ligand>
</feature>
<dbReference type="InterPro" id="IPR002698">
    <property type="entry name" value="FTHF_cligase"/>
</dbReference>
<reference evidence="6 7" key="1">
    <citation type="submission" date="2018-12" db="EMBL/GenBank/DDBJ databases">
        <title>Complete genome sequence of Flaviflexus salsibiostraticola KCTC 33148.</title>
        <authorList>
            <person name="Bae J.-W."/>
        </authorList>
    </citation>
    <scope>NUCLEOTIDE SEQUENCE [LARGE SCALE GENOMIC DNA]</scope>
    <source>
        <strain evidence="6 7">KCTC 33148</strain>
    </source>
</reference>
<dbReference type="RefSeq" id="WP_126041407.1">
    <property type="nucleotide sequence ID" value="NZ_CP034438.1"/>
</dbReference>
<dbReference type="Proteomes" id="UP000270021">
    <property type="component" value="Chromosome"/>
</dbReference>
<evidence type="ECO:0000313" key="6">
    <source>
        <dbReference type="EMBL" id="AZN30560.1"/>
    </source>
</evidence>
<comment type="cofactor">
    <cofactor evidence="5">
        <name>Mg(2+)</name>
        <dbReference type="ChEBI" id="CHEBI:18420"/>
    </cofactor>
</comment>
<evidence type="ECO:0000256" key="5">
    <source>
        <dbReference type="RuleBase" id="RU361279"/>
    </source>
</evidence>
<dbReference type="AlphaFoldDB" id="A0A3Q8WUE1"/>
<dbReference type="PIRSF" id="PIRSF006806">
    <property type="entry name" value="FTHF_cligase"/>
    <property type="match status" value="1"/>
</dbReference>
<evidence type="ECO:0000256" key="3">
    <source>
        <dbReference type="ARBA" id="ARBA00022840"/>
    </source>
</evidence>
<evidence type="ECO:0000256" key="1">
    <source>
        <dbReference type="ARBA" id="ARBA00010638"/>
    </source>
</evidence>
<feature type="binding site" evidence="4">
    <location>
        <position position="64"/>
    </location>
    <ligand>
        <name>substrate</name>
    </ligand>
</feature>
<keyword evidence="7" id="KW-1185">Reference proteome</keyword>